<dbReference type="RefSeq" id="WP_155708147.1">
    <property type="nucleotide sequence ID" value="NZ_BMWU01000012.1"/>
</dbReference>
<evidence type="ECO:0000256" key="1">
    <source>
        <dbReference type="SAM" id="SignalP"/>
    </source>
</evidence>
<evidence type="ECO:0000259" key="2">
    <source>
        <dbReference type="PROSITE" id="PS50022"/>
    </source>
</evidence>
<evidence type="ECO:0000313" key="3">
    <source>
        <dbReference type="EMBL" id="MUI12160.1"/>
    </source>
</evidence>
<dbReference type="OrthoDB" id="9763537at2"/>
<dbReference type="EMBL" id="WNWM01000002">
    <property type="protein sequence ID" value="MUI12160.1"/>
    <property type="molecule type" value="Genomic_DNA"/>
</dbReference>
<organism evidence="3 4">
    <name type="scientific">Pseudoduganella dura</name>
    <dbReference type="NCBI Taxonomy" id="321982"/>
    <lineage>
        <taxon>Bacteria</taxon>
        <taxon>Pseudomonadati</taxon>
        <taxon>Pseudomonadota</taxon>
        <taxon>Betaproteobacteria</taxon>
        <taxon>Burkholderiales</taxon>
        <taxon>Oxalobacteraceae</taxon>
        <taxon>Telluria group</taxon>
        <taxon>Pseudoduganella</taxon>
    </lineage>
</organism>
<accession>A0A6I3XC79</accession>
<feature type="domain" description="F5/8 type C" evidence="2">
    <location>
        <begin position="162"/>
        <end position="301"/>
    </location>
</feature>
<name>A0A6I3XC79_9BURK</name>
<comment type="caution">
    <text evidence="3">The sequence shown here is derived from an EMBL/GenBank/DDBJ whole genome shotgun (WGS) entry which is preliminary data.</text>
</comment>
<sequence length="1042" mass="113020">MRAWLAIPLLLPALAQAQQVLDDFESLAPWQARASDGVAAAAAPVAGYKGRALRLDFDFGGKAGYAFARRPLPLELPDNYEISFMVRADAPANHFEFKLTDASGDNVWWYRLPDHAFPGDWTRVRFRKRQVAFAWGPAKDRTLRRADNIEFVVSAGSGGKGSIDIDELELRVLPPPPAAWPALRADAGSAAAPAALAVDGKAGTAWRSSGGPREELTVDLGTVREFGGLVLHWLPGRHASRYDVALSPDGQAWHAVRSVRDGNGGTDALRLPESEARYVRLLLREGPAESYALAEVELKDLAFGATPNDFVAALAVGAPKGRYPRGFSGQQPYWTLVGIDGGGRHSALLSEDGAIEPVRGGPALEPFVLAGGTLHGWADVDITHSLQDGYLPVPSVHWRTPGWTLTTTAAAAGTPASSQLLARYELRNLRDVPQALELVLAARPFQVNAPRQFLNTPGGHAPIRDIAWDGAALTAGASRFVPLGAPVNGPPAVRLSSLDAGLLPFEGGDTNRVVRDDTGMASGTLRWKVQLPPRGAAVFGVVAPLTGEFAAPADGIAWLDRTQAGVAQAWRARLNGVGLQVPAAGQHMADTLRSSLAHILMTRDGAAIQPGTRSYLRSWIRDGAMMSEALLRMGLPEIAVDYLRWYAPYQFGNGKVPCCVDARGADPVPENDSHGELIFLAAELYRYTGDRAALKALWPRVDAAARYMETLRQSERTAAQRGTPLFGLMPASISHEGYAEKPMHSYWDDFWALRGYKDAATIAGALGRRADARRLARQRDEFRSDLLASLRAAATRHGIDYLPGAAELGDFDATSTTIGLTPGGEQRYLPGDLLEGTYRRYWNFFIARRDGTMAWEDYTPYELRNASAFVRLGWRARAEQLLAYFYAGQRPRAWNGWAEVVGRDPRTPRFLGDMPHGWIASDFMRAALDSFAYEREPEHALLLAEGIPLDWLDGPGIAIRRLRTPYGPLSYSLRRGAGELLLRIEAGMAVPPGGLVLRWPYDGRPGPARLNGSPVPVTNGAVTIRKLPATLAIRIPAGKAGP</sequence>
<dbReference type="PROSITE" id="PS50022">
    <property type="entry name" value="FA58C_3"/>
    <property type="match status" value="1"/>
</dbReference>
<keyword evidence="1" id="KW-0732">Signal</keyword>
<feature type="chain" id="PRO_5026004142" evidence="1">
    <location>
        <begin position="18"/>
        <end position="1042"/>
    </location>
</feature>
<dbReference type="SUPFAM" id="SSF48208">
    <property type="entry name" value="Six-hairpin glycosidases"/>
    <property type="match status" value="1"/>
</dbReference>
<dbReference type="InterPro" id="IPR008979">
    <property type="entry name" value="Galactose-bd-like_sf"/>
</dbReference>
<dbReference type="InterPro" id="IPR012341">
    <property type="entry name" value="6hp_glycosidase-like_sf"/>
</dbReference>
<dbReference type="Gene3D" id="1.50.10.10">
    <property type="match status" value="1"/>
</dbReference>
<proteinExistence type="predicted"/>
<protein>
    <submittedName>
        <fullName evidence="3">Coagulation factor 5/8 type domain-containing protein</fullName>
    </submittedName>
</protein>
<dbReference type="GO" id="GO:0005975">
    <property type="term" value="P:carbohydrate metabolic process"/>
    <property type="evidence" value="ECO:0007669"/>
    <property type="project" value="InterPro"/>
</dbReference>
<reference evidence="3 4" key="1">
    <citation type="submission" date="2019-11" db="EMBL/GenBank/DDBJ databases">
        <title>Draft Genome Sequences of Six Type Strains of the Genus Massilia.</title>
        <authorList>
            <person name="Miess H."/>
            <person name="Frediansyah A."/>
            <person name="Goeker M."/>
            <person name="Gross H."/>
        </authorList>
    </citation>
    <scope>NUCLEOTIDE SEQUENCE [LARGE SCALE GENOMIC DNA]</scope>
    <source>
        <strain evidence="3 4">DSM 17513</strain>
    </source>
</reference>
<dbReference type="InterPro" id="IPR008928">
    <property type="entry name" value="6-hairpin_glycosidase_sf"/>
</dbReference>
<evidence type="ECO:0000313" key="4">
    <source>
        <dbReference type="Proteomes" id="UP000431684"/>
    </source>
</evidence>
<dbReference type="InterPro" id="IPR000421">
    <property type="entry name" value="FA58C"/>
</dbReference>
<dbReference type="SUPFAM" id="SSF49785">
    <property type="entry name" value="Galactose-binding domain-like"/>
    <property type="match status" value="2"/>
</dbReference>
<dbReference type="Gene3D" id="2.60.120.260">
    <property type="entry name" value="Galactose-binding domain-like"/>
    <property type="match status" value="2"/>
</dbReference>
<dbReference type="Proteomes" id="UP000431684">
    <property type="component" value="Unassembled WGS sequence"/>
</dbReference>
<feature type="signal peptide" evidence="1">
    <location>
        <begin position="1"/>
        <end position="17"/>
    </location>
</feature>
<gene>
    <name evidence="3" type="ORF">GJV26_06665</name>
</gene>
<dbReference type="Pfam" id="PF00754">
    <property type="entry name" value="F5_F8_type_C"/>
    <property type="match status" value="1"/>
</dbReference>
<dbReference type="AlphaFoldDB" id="A0A6I3XC79"/>
<keyword evidence="4" id="KW-1185">Reference proteome</keyword>